<comment type="similarity">
    <text evidence="1">Belongs to the helicase family. UvrD subfamily.</text>
</comment>
<keyword evidence="4 11" id="KW-0347">Helicase</keyword>
<keyword evidence="2 11" id="KW-0547">Nucleotide-binding</keyword>
<dbReference type="EMBL" id="PCXQ01000007">
    <property type="protein sequence ID" value="PJE50413.1"/>
    <property type="molecule type" value="Genomic_DNA"/>
</dbReference>
<keyword evidence="5 11" id="KW-0067">ATP-binding</keyword>
<evidence type="ECO:0000259" key="12">
    <source>
        <dbReference type="PROSITE" id="PS51198"/>
    </source>
</evidence>
<proteinExistence type="inferred from homology"/>
<comment type="catalytic activity">
    <reaction evidence="8">
        <text>Couples ATP hydrolysis with the unwinding of duplex DNA by translocating in the 3'-5' direction.</text>
        <dbReference type="EC" id="5.6.2.4"/>
    </reaction>
</comment>
<keyword evidence="6" id="KW-0238">DNA-binding</keyword>
<dbReference type="PROSITE" id="PS51217">
    <property type="entry name" value="UVRD_HELICASE_CTER"/>
    <property type="match status" value="1"/>
</dbReference>
<dbReference type="CDD" id="cd17932">
    <property type="entry name" value="DEXQc_UvrD"/>
    <property type="match status" value="1"/>
</dbReference>
<feature type="binding site" evidence="11">
    <location>
        <begin position="27"/>
        <end position="34"/>
    </location>
    <ligand>
        <name>ATP</name>
        <dbReference type="ChEBI" id="CHEBI:30616"/>
    </ligand>
</feature>
<evidence type="ECO:0000256" key="8">
    <source>
        <dbReference type="ARBA" id="ARBA00034617"/>
    </source>
</evidence>
<keyword evidence="3 11" id="KW-0378">Hydrolase</keyword>
<reference evidence="14 15" key="1">
    <citation type="submission" date="2017-09" db="EMBL/GenBank/DDBJ databases">
        <title>Depth-based differentiation of microbial function through sediment-hosted aquifers and enrichment of novel symbionts in the deep terrestrial subsurface.</title>
        <authorList>
            <person name="Probst A.J."/>
            <person name="Ladd B."/>
            <person name="Jarett J.K."/>
            <person name="Geller-Mcgrath D.E."/>
            <person name="Sieber C.M."/>
            <person name="Emerson J.B."/>
            <person name="Anantharaman K."/>
            <person name="Thomas B.C."/>
            <person name="Malmstrom R."/>
            <person name="Stieglmeier M."/>
            <person name="Klingl A."/>
            <person name="Woyke T."/>
            <person name="Ryan C.M."/>
            <person name="Banfield J.F."/>
        </authorList>
    </citation>
    <scope>NUCLEOTIDE SEQUENCE [LARGE SCALE GENOMIC DNA]</scope>
    <source>
        <strain evidence="14">CG10_big_fil_rev_8_21_14_0_10_36_16</strain>
    </source>
</reference>
<dbReference type="GO" id="GO:0003677">
    <property type="term" value="F:DNA binding"/>
    <property type="evidence" value="ECO:0007669"/>
    <property type="project" value="UniProtKB-KW"/>
</dbReference>
<dbReference type="Gene3D" id="3.40.50.300">
    <property type="entry name" value="P-loop containing nucleotide triphosphate hydrolases"/>
    <property type="match status" value="2"/>
</dbReference>
<sequence>MENIFKDLNDKQIEAVRATKGPVLILAGAGSGKTKALTHRIAYMISEGISPANVLAVTFTNKASNEMAQRVRNLLKTPSNSMPLMGTFHSVCARILRKEAPHVNYGHGFTIYDAGDQLSLIKTVMNDLKINIKKFNPKTILAKISSAKNLLLDPESFSNQAHEFFDKTVATAYTEYQKRLAKNNAMDFDDLIMVCVRLFRENPAILEKYQNIFRYILIDEYQDTNHAQYIWTNLLAKKHRNLFVIGDDAQSIYLWRGADIKNILNFEEDYPEAKVIKLEQNYRSTQNILNAANSVIKNNKSQKKKDLWTKNEEGEKLFLKELPEDSVEGEYIISKIKESLKMGQKLNDSTILYRTHAQSRSIEESMLKHGIPYRILGGLKFYERREVKDILAYLRLALNPNDNFSFERIFNVPQRGLGNLFLAKLKQVAGRGDLSFFETGLKGYMAGSISPGQNESFNQLILSIDSFREQAQTQNPSELVKNILKKTGYEFYLLDKTIDGEERWENVKEILTATKKFDELEKPEGLHQFLQEVALIQETDKLETNKDAVNLMTLHSVKGLEFPLVFLAGMEEGVFPHSRSIIEPAELEEERRLCYVGITRAKKQLHMTYCRQRMLYGSAQFNPPSRFLFEIPEKLLDFSPLSDGVTTEEESIFY</sequence>
<evidence type="ECO:0000256" key="4">
    <source>
        <dbReference type="ARBA" id="ARBA00022806"/>
    </source>
</evidence>
<dbReference type="Gene3D" id="1.10.10.160">
    <property type="match status" value="1"/>
</dbReference>
<organism evidence="14 15">
    <name type="scientific">Candidatus Yanofskybacteria bacterium CG10_big_fil_rev_8_21_14_0_10_36_16</name>
    <dbReference type="NCBI Taxonomy" id="1975096"/>
    <lineage>
        <taxon>Bacteria</taxon>
        <taxon>Candidatus Yanofskyibacteriota</taxon>
    </lineage>
</organism>
<dbReference type="Pfam" id="PF00580">
    <property type="entry name" value="UvrD-helicase"/>
    <property type="match status" value="1"/>
</dbReference>
<protein>
    <recommendedName>
        <fullName evidence="9">DNA 3'-5' helicase</fullName>
        <ecNumber evidence="9">5.6.2.4</ecNumber>
    </recommendedName>
</protein>
<evidence type="ECO:0000256" key="7">
    <source>
        <dbReference type="ARBA" id="ARBA00023235"/>
    </source>
</evidence>
<dbReference type="InterPro" id="IPR000212">
    <property type="entry name" value="DNA_helicase_UvrD/REP"/>
</dbReference>
<dbReference type="FunFam" id="1.10.10.160:FF:000001">
    <property type="entry name" value="ATP-dependent DNA helicase"/>
    <property type="match status" value="1"/>
</dbReference>
<dbReference type="InterPro" id="IPR014017">
    <property type="entry name" value="DNA_helicase_UvrD-like_C"/>
</dbReference>
<dbReference type="PANTHER" id="PTHR11070">
    <property type="entry name" value="UVRD / RECB / PCRA DNA HELICASE FAMILY MEMBER"/>
    <property type="match status" value="1"/>
</dbReference>
<comment type="caution">
    <text evidence="14">The sequence shown here is derived from an EMBL/GenBank/DDBJ whole genome shotgun (WGS) entry which is preliminary data.</text>
</comment>
<evidence type="ECO:0000259" key="13">
    <source>
        <dbReference type="PROSITE" id="PS51217"/>
    </source>
</evidence>
<evidence type="ECO:0000256" key="5">
    <source>
        <dbReference type="ARBA" id="ARBA00022840"/>
    </source>
</evidence>
<dbReference type="GO" id="GO:0005524">
    <property type="term" value="F:ATP binding"/>
    <property type="evidence" value="ECO:0007669"/>
    <property type="project" value="UniProtKB-UniRule"/>
</dbReference>
<dbReference type="InterPro" id="IPR013986">
    <property type="entry name" value="DExx_box_DNA_helicase_dom_sf"/>
</dbReference>
<dbReference type="Gene3D" id="1.10.486.10">
    <property type="entry name" value="PCRA, domain 4"/>
    <property type="match status" value="1"/>
</dbReference>
<feature type="domain" description="UvrD-like helicase C-terminal" evidence="13">
    <location>
        <begin position="286"/>
        <end position="559"/>
    </location>
</feature>
<dbReference type="CDD" id="cd18807">
    <property type="entry name" value="SF1_C_UvrD"/>
    <property type="match status" value="1"/>
</dbReference>
<name>A0A2J0Q6I2_9BACT</name>
<evidence type="ECO:0000313" key="15">
    <source>
        <dbReference type="Proteomes" id="UP000228496"/>
    </source>
</evidence>
<dbReference type="SUPFAM" id="SSF52540">
    <property type="entry name" value="P-loop containing nucleoside triphosphate hydrolases"/>
    <property type="match status" value="1"/>
</dbReference>
<dbReference type="GO" id="GO:0043138">
    <property type="term" value="F:3'-5' DNA helicase activity"/>
    <property type="evidence" value="ECO:0007669"/>
    <property type="project" value="UniProtKB-EC"/>
</dbReference>
<gene>
    <name evidence="14" type="ORF">COV29_04565</name>
</gene>
<evidence type="ECO:0000256" key="11">
    <source>
        <dbReference type="PROSITE-ProRule" id="PRU00560"/>
    </source>
</evidence>
<accession>A0A2J0Q6I2</accession>
<evidence type="ECO:0000256" key="2">
    <source>
        <dbReference type="ARBA" id="ARBA00022741"/>
    </source>
</evidence>
<dbReference type="AlphaFoldDB" id="A0A2J0Q6I2"/>
<dbReference type="InterPro" id="IPR014016">
    <property type="entry name" value="UvrD-like_ATP-bd"/>
</dbReference>
<dbReference type="Proteomes" id="UP000228496">
    <property type="component" value="Unassembled WGS sequence"/>
</dbReference>
<dbReference type="PROSITE" id="PS51198">
    <property type="entry name" value="UVRD_HELICASE_ATP_BIND"/>
    <property type="match status" value="1"/>
</dbReference>
<evidence type="ECO:0000256" key="6">
    <source>
        <dbReference type="ARBA" id="ARBA00023125"/>
    </source>
</evidence>
<evidence type="ECO:0000313" key="14">
    <source>
        <dbReference type="EMBL" id="PJE50413.1"/>
    </source>
</evidence>
<dbReference type="Pfam" id="PF13361">
    <property type="entry name" value="UvrD_C"/>
    <property type="match status" value="2"/>
</dbReference>
<evidence type="ECO:0000256" key="3">
    <source>
        <dbReference type="ARBA" id="ARBA00022801"/>
    </source>
</evidence>
<dbReference type="InterPro" id="IPR027417">
    <property type="entry name" value="P-loop_NTPase"/>
</dbReference>
<dbReference type="PANTHER" id="PTHR11070:SF2">
    <property type="entry name" value="ATP-DEPENDENT DNA HELICASE SRS2"/>
    <property type="match status" value="1"/>
</dbReference>
<feature type="domain" description="UvrD-like helicase ATP-binding" evidence="12">
    <location>
        <begin position="6"/>
        <end position="285"/>
    </location>
</feature>
<evidence type="ECO:0000256" key="1">
    <source>
        <dbReference type="ARBA" id="ARBA00009922"/>
    </source>
</evidence>
<comment type="catalytic activity">
    <reaction evidence="10">
        <text>ATP + H2O = ADP + phosphate + H(+)</text>
        <dbReference type="Rhea" id="RHEA:13065"/>
        <dbReference type="ChEBI" id="CHEBI:15377"/>
        <dbReference type="ChEBI" id="CHEBI:15378"/>
        <dbReference type="ChEBI" id="CHEBI:30616"/>
        <dbReference type="ChEBI" id="CHEBI:43474"/>
        <dbReference type="ChEBI" id="CHEBI:456216"/>
        <dbReference type="EC" id="5.6.2.4"/>
    </reaction>
</comment>
<dbReference type="GO" id="GO:0016887">
    <property type="term" value="F:ATP hydrolysis activity"/>
    <property type="evidence" value="ECO:0007669"/>
    <property type="project" value="RHEA"/>
</dbReference>
<dbReference type="GO" id="GO:0033202">
    <property type="term" value="C:DNA helicase complex"/>
    <property type="evidence" value="ECO:0007669"/>
    <property type="project" value="TreeGrafter"/>
</dbReference>
<dbReference type="GO" id="GO:0009314">
    <property type="term" value="P:response to radiation"/>
    <property type="evidence" value="ECO:0007669"/>
    <property type="project" value="UniProtKB-ARBA"/>
</dbReference>
<dbReference type="EC" id="5.6.2.4" evidence="9"/>
<dbReference type="GO" id="GO:0000725">
    <property type="term" value="P:recombinational repair"/>
    <property type="evidence" value="ECO:0007669"/>
    <property type="project" value="TreeGrafter"/>
</dbReference>
<evidence type="ECO:0000256" key="10">
    <source>
        <dbReference type="ARBA" id="ARBA00048988"/>
    </source>
</evidence>
<dbReference type="GO" id="GO:0005829">
    <property type="term" value="C:cytosol"/>
    <property type="evidence" value="ECO:0007669"/>
    <property type="project" value="TreeGrafter"/>
</dbReference>
<keyword evidence="7" id="KW-0413">Isomerase</keyword>
<evidence type="ECO:0000256" key="9">
    <source>
        <dbReference type="ARBA" id="ARBA00034808"/>
    </source>
</evidence>